<dbReference type="AlphaFoldDB" id="A0A2S6AD40"/>
<keyword evidence="4" id="KW-1185">Reference proteome</keyword>
<evidence type="ECO:0000256" key="1">
    <source>
        <dbReference type="SAM" id="Phobius"/>
    </source>
</evidence>
<keyword evidence="1" id="KW-0812">Transmembrane</keyword>
<accession>A0A2S6AD40</accession>
<feature type="transmembrane region" description="Helical" evidence="1">
    <location>
        <begin position="40"/>
        <end position="64"/>
    </location>
</feature>
<dbReference type="GeneID" id="66720251"/>
<feature type="domain" description="Inner membrane protein YgaP-like transmembrane" evidence="2">
    <location>
        <begin position="14"/>
        <end position="65"/>
    </location>
</feature>
<organism evidence="3 4">
    <name type="scientific">Nocardia nova</name>
    <dbReference type="NCBI Taxonomy" id="37330"/>
    <lineage>
        <taxon>Bacteria</taxon>
        <taxon>Bacillati</taxon>
        <taxon>Actinomycetota</taxon>
        <taxon>Actinomycetes</taxon>
        <taxon>Mycobacteriales</taxon>
        <taxon>Nocardiaceae</taxon>
        <taxon>Nocardia</taxon>
    </lineage>
</organism>
<name>A0A2S6AD40_9NOCA</name>
<feature type="transmembrane region" description="Helical" evidence="1">
    <location>
        <begin position="12"/>
        <end position="34"/>
    </location>
</feature>
<comment type="caution">
    <text evidence="3">The sequence shown here is derived from an EMBL/GenBank/DDBJ whole genome shotgun (WGS) entry which is preliminary data.</text>
</comment>
<keyword evidence="1" id="KW-1133">Transmembrane helix</keyword>
<evidence type="ECO:0000259" key="2">
    <source>
        <dbReference type="Pfam" id="PF11127"/>
    </source>
</evidence>
<evidence type="ECO:0000313" key="4">
    <source>
        <dbReference type="Proteomes" id="UP000238356"/>
    </source>
</evidence>
<reference evidence="3 4" key="1">
    <citation type="submission" date="2018-02" db="EMBL/GenBank/DDBJ databases">
        <title>8 Nocardia nova and 1 Nocardia cyriacigeorgica strain used for evolution to TMP-SMX.</title>
        <authorList>
            <person name="Mehta H."/>
            <person name="Weng J."/>
            <person name="Shamoo Y."/>
        </authorList>
    </citation>
    <scope>NUCLEOTIDE SEQUENCE [LARGE SCALE GENOMIC DNA]</scope>
    <source>
        <strain evidence="3 4">BAA2227</strain>
    </source>
</reference>
<dbReference type="Gene3D" id="6.10.140.1340">
    <property type="match status" value="1"/>
</dbReference>
<dbReference type="EMBL" id="PSZD01000002">
    <property type="protein sequence ID" value="PPJ31991.1"/>
    <property type="molecule type" value="Genomic_DNA"/>
</dbReference>
<keyword evidence="1" id="KW-0472">Membrane</keyword>
<dbReference type="RefSeq" id="WP_030516395.1">
    <property type="nucleotide sequence ID" value="NZ_JADLQW010000020.1"/>
</dbReference>
<gene>
    <name evidence="3" type="ORF">C5F51_03830</name>
</gene>
<dbReference type="Proteomes" id="UP000238356">
    <property type="component" value="Unassembled WGS sequence"/>
</dbReference>
<sequence>MPNLPRHQGWSIARVVPLLAGTIVLISVVAAAAWSGWWLVLTGFVGANLLLYGVAGWCPATLLLRRLGLPATAGCAVSRT</sequence>
<proteinExistence type="predicted"/>
<dbReference type="InterPro" id="IPR021309">
    <property type="entry name" value="YgaP-like_TM"/>
</dbReference>
<evidence type="ECO:0000313" key="3">
    <source>
        <dbReference type="EMBL" id="PPJ31991.1"/>
    </source>
</evidence>
<protein>
    <submittedName>
        <fullName evidence="3">DUF2892 domain-containing protein</fullName>
    </submittedName>
</protein>
<dbReference type="Pfam" id="PF11127">
    <property type="entry name" value="YgaP-like_TM"/>
    <property type="match status" value="1"/>
</dbReference>